<name>A0A1H6S5Y4_9DEIO</name>
<proteinExistence type="predicted"/>
<accession>A0A1H6S5Y4</accession>
<dbReference type="RefSeq" id="WP_092262617.1">
    <property type="nucleotide sequence ID" value="NZ_FNZA01000001.1"/>
</dbReference>
<reference evidence="3" key="1">
    <citation type="submission" date="2016-10" db="EMBL/GenBank/DDBJ databases">
        <authorList>
            <person name="Varghese N."/>
            <person name="Submissions S."/>
        </authorList>
    </citation>
    <scope>NUCLEOTIDE SEQUENCE [LARGE SCALE GENOMIC DNA]</scope>
    <source>
        <strain evidence="3">CGMCC 1.10218</strain>
    </source>
</reference>
<dbReference type="AlphaFoldDB" id="A0A1H6S5Y4"/>
<keyword evidence="1" id="KW-0812">Transmembrane</keyword>
<organism evidence="2 3">
    <name type="scientific">Deinococcus reticulitermitis</name>
    <dbReference type="NCBI Taxonomy" id="856736"/>
    <lineage>
        <taxon>Bacteria</taxon>
        <taxon>Thermotogati</taxon>
        <taxon>Deinococcota</taxon>
        <taxon>Deinococci</taxon>
        <taxon>Deinococcales</taxon>
        <taxon>Deinococcaceae</taxon>
        <taxon>Deinococcus</taxon>
    </lineage>
</organism>
<protein>
    <submittedName>
        <fullName evidence="2">Uncharacterized protein</fullName>
    </submittedName>
</protein>
<keyword evidence="3" id="KW-1185">Reference proteome</keyword>
<sequence>MDLNSWTPNDKARRLAVLLAVYLSLSAALALGLGLGWTWYLAVLAGVLLYGVIYALSFSVLRRMFGG</sequence>
<feature type="transmembrane region" description="Helical" evidence="1">
    <location>
        <begin position="40"/>
        <end position="61"/>
    </location>
</feature>
<dbReference type="STRING" id="856736.SAMN04488058_101195"/>
<keyword evidence="1" id="KW-0472">Membrane</keyword>
<evidence type="ECO:0000256" key="1">
    <source>
        <dbReference type="SAM" id="Phobius"/>
    </source>
</evidence>
<dbReference type="EMBL" id="FNZA01000001">
    <property type="protein sequence ID" value="SEI63473.1"/>
    <property type="molecule type" value="Genomic_DNA"/>
</dbReference>
<dbReference type="Proteomes" id="UP000199223">
    <property type="component" value="Unassembled WGS sequence"/>
</dbReference>
<evidence type="ECO:0000313" key="3">
    <source>
        <dbReference type="Proteomes" id="UP000199223"/>
    </source>
</evidence>
<keyword evidence="1" id="KW-1133">Transmembrane helix</keyword>
<evidence type="ECO:0000313" key="2">
    <source>
        <dbReference type="EMBL" id="SEI63473.1"/>
    </source>
</evidence>
<gene>
    <name evidence="2" type="ORF">SAMN04488058_101195</name>
</gene>